<proteinExistence type="predicted"/>
<dbReference type="InterPro" id="IPR012877">
    <property type="entry name" value="Dhs-27"/>
</dbReference>
<gene>
    <name evidence="2" type="ORF">DdX_16830</name>
</gene>
<comment type="caution">
    <text evidence="2">The sequence shown here is derived from an EMBL/GenBank/DDBJ whole genome shotgun (WGS) entry which is preliminary data.</text>
</comment>
<dbReference type="SMART" id="SM00587">
    <property type="entry name" value="CHK"/>
    <property type="match status" value="1"/>
</dbReference>
<keyword evidence="2" id="KW-0418">Kinase</keyword>
<dbReference type="SUPFAM" id="SSF56112">
    <property type="entry name" value="Protein kinase-like (PK-like)"/>
    <property type="match status" value="1"/>
</dbReference>
<dbReference type="InterPro" id="IPR052961">
    <property type="entry name" value="Oxido-Kinase-like_Enzymes"/>
</dbReference>
<protein>
    <submittedName>
        <fullName evidence="2">Ecdysteroid kinase domain-containing protein</fullName>
    </submittedName>
</protein>
<dbReference type="InterPro" id="IPR011009">
    <property type="entry name" value="Kinase-like_dom_sf"/>
</dbReference>
<dbReference type="InterPro" id="IPR015897">
    <property type="entry name" value="CHK_kinase-like"/>
</dbReference>
<sequence>MATVSSDLPEHFSNKNTAKETICGTEFSKEFVVEKLAETHPTFREKLHSSKIREVTAKDICGAKGFCSKIYRIVAIFENSNETLEQKISVVMKVFTTDNLSEWNADEIMMDKVRQLHNIECAAYNYLGNVPKDVLPLPEVYYTQESDIAASNPGIIIMEDLTEKACMVPLSKGLSVDQVKNVVGHLAKFHHYLLCGADQSWRDCFGKSVLEGAFKDCAEVAVIGAAVNCNREVFEEPLKRLRKAVDPMWSGFYCHKEGTAEDLPELLVHGDLWLNNLMWKRKSDGKHSDDIASIIDWQNLYKGKMTLDIARLVVICCDADVRHALEACIVEHYYEALSRMMQSSGKVMGYSLEQLKKAYQYSSLAMTVVMCNESPFYKLSVEGEDTVDESTEDKLERFWKRVRSVLDDTIQTLELIAPEWLA</sequence>
<feature type="domain" description="CHK kinase-like" evidence="1">
    <location>
        <begin position="156"/>
        <end position="343"/>
    </location>
</feature>
<name>A0AAD4MSJ9_9BILA</name>
<dbReference type="EMBL" id="JAKKPZ010000151">
    <property type="protein sequence ID" value="KAI1700262.1"/>
    <property type="molecule type" value="Genomic_DNA"/>
</dbReference>
<organism evidence="2 3">
    <name type="scientific">Ditylenchus destructor</name>
    <dbReference type="NCBI Taxonomy" id="166010"/>
    <lineage>
        <taxon>Eukaryota</taxon>
        <taxon>Metazoa</taxon>
        <taxon>Ecdysozoa</taxon>
        <taxon>Nematoda</taxon>
        <taxon>Chromadorea</taxon>
        <taxon>Rhabditida</taxon>
        <taxon>Tylenchina</taxon>
        <taxon>Tylenchomorpha</taxon>
        <taxon>Sphaerularioidea</taxon>
        <taxon>Anguinidae</taxon>
        <taxon>Anguininae</taxon>
        <taxon>Ditylenchus</taxon>
    </lineage>
</organism>
<dbReference type="Pfam" id="PF07914">
    <property type="entry name" value="DUF1679"/>
    <property type="match status" value="1"/>
</dbReference>
<dbReference type="Gene3D" id="3.90.1200.10">
    <property type="match status" value="1"/>
</dbReference>
<keyword evidence="3" id="KW-1185">Reference proteome</keyword>
<reference evidence="2" key="1">
    <citation type="submission" date="2022-01" db="EMBL/GenBank/DDBJ databases">
        <title>Genome Sequence Resource for Two Populations of Ditylenchus destructor, the Migratory Endoparasitic Phytonematode.</title>
        <authorList>
            <person name="Zhang H."/>
            <person name="Lin R."/>
            <person name="Xie B."/>
        </authorList>
    </citation>
    <scope>NUCLEOTIDE SEQUENCE</scope>
    <source>
        <strain evidence="2">BazhouSP</strain>
    </source>
</reference>
<accession>A0AAD4MSJ9</accession>
<dbReference type="PANTHER" id="PTHR23020">
    <property type="entry name" value="UNCHARACTERIZED NUCLEAR HORMONE RECEPTOR-RELATED"/>
    <property type="match status" value="1"/>
</dbReference>
<dbReference type="PANTHER" id="PTHR23020:SF41">
    <property type="entry name" value="AMINOGLYCOSIDE PHOSPHOTRANSFERASE DOMAIN-CONTAINING PROTEIN"/>
    <property type="match status" value="1"/>
</dbReference>
<evidence type="ECO:0000259" key="1">
    <source>
        <dbReference type="SMART" id="SM00587"/>
    </source>
</evidence>
<evidence type="ECO:0000313" key="3">
    <source>
        <dbReference type="Proteomes" id="UP001201812"/>
    </source>
</evidence>
<evidence type="ECO:0000313" key="2">
    <source>
        <dbReference type="EMBL" id="KAI1700262.1"/>
    </source>
</evidence>
<keyword evidence="2" id="KW-0808">Transferase</keyword>
<dbReference type="AlphaFoldDB" id="A0AAD4MSJ9"/>
<dbReference type="GO" id="GO:0016301">
    <property type="term" value="F:kinase activity"/>
    <property type="evidence" value="ECO:0007669"/>
    <property type="project" value="UniProtKB-KW"/>
</dbReference>
<dbReference type="Proteomes" id="UP001201812">
    <property type="component" value="Unassembled WGS sequence"/>
</dbReference>